<dbReference type="PANTHER" id="PTHR48483:SF2">
    <property type="entry name" value="INTERLEUKIN-27 SUBUNIT BETA"/>
    <property type="match status" value="1"/>
</dbReference>
<dbReference type="InterPro" id="IPR056621">
    <property type="entry name" value="FN3_IL27B_N"/>
</dbReference>
<evidence type="ECO:0000256" key="5">
    <source>
        <dbReference type="ARBA" id="ARBA00023319"/>
    </source>
</evidence>
<dbReference type="GO" id="GO:0016020">
    <property type="term" value="C:membrane"/>
    <property type="evidence" value="ECO:0007669"/>
    <property type="project" value="InterPro"/>
</dbReference>
<dbReference type="PROSITE" id="PS01354">
    <property type="entry name" value="HEMATOPO_REC_L_F3"/>
    <property type="match status" value="1"/>
</dbReference>
<name>A0A8T1T169_CHESE</name>
<dbReference type="CDD" id="cd00063">
    <property type="entry name" value="FN3"/>
    <property type="match status" value="1"/>
</dbReference>
<dbReference type="InterPro" id="IPR036116">
    <property type="entry name" value="FN3_sf"/>
</dbReference>
<evidence type="ECO:0000259" key="7">
    <source>
        <dbReference type="PROSITE" id="PS50835"/>
    </source>
</evidence>
<feature type="chain" id="PRO_5035922332" evidence="6">
    <location>
        <begin position="21"/>
        <end position="312"/>
    </location>
</feature>
<dbReference type="FunFam" id="2.60.40.10:FF:000136">
    <property type="entry name" value="Ciliary neurotrophic factor receptor alpha"/>
    <property type="match status" value="1"/>
</dbReference>
<dbReference type="OrthoDB" id="6381660at2759"/>
<evidence type="ECO:0000256" key="1">
    <source>
        <dbReference type="ARBA" id="ARBA00010890"/>
    </source>
</evidence>
<evidence type="ECO:0000256" key="3">
    <source>
        <dbReference type="ARBA" id="ARBA00022737"/>
    </source>
</evidence>
<dbReference type="InterPro" id="IPR007110">
    <property type="entry name" value="Ig-like_dom"/>
</dbReference>
<dbReference type="SUPFAM" id="SSF48726">
    <property type="entry name" value="Immunoglobulin"/>
    <property type="match status" value="1"/>
</dbReference>
<feature type="domain" description="Fibronectin type-III" evidence="8">
    <location>
        <begin position="212"/>
        <end position="312"/>
    </location>
</feature>
<keyword evidence="10" id="KW-1185">Reference proteome</keyword>
<dbReference type="Proteomes" id="UP000765507">
    <property type="component" value="Unassembled WGS sequence"/>
</dbReference>
<evidence type="ECO:0000259" key="8">
    <source>
        <dbReference type="PROSITE" id="PS50853"/>
    </source>
</evidence>
<evidence type="ECO:0000313" key="9">
    <source>
        <dbReference type="EMBL" id="KAG6934848.1"/>
    </source>
</evidence>
<keyword evidence="2 6" id="KW-0732">Signal</keyword>
<accession>A0A8T1T169</accession>
<dbReference type="EMBL" id="JAHGAV010000051">
    <property type="protein sequence ID" value="KAG6934848.1"/>
    <property type="molecule type" value="Genomic_DNA"/>
</dbReference>
<evidence type="ECO:0000313" key="10">
    <source>
        <dbReference type="Proteomes" id="UP000765507"/>
    </source>
</evidence>
<keyword evidence="3" id="KW-0677">Repeat</keyword>
<keyword evidence="4" id="KW-0325">Glycoprotein</keyword>
<dbReference type="PANTHER" id="PTHR48483">
    <property type="entry name" value="INTERLEUKIN-27 SUBUNIT BETA"/>
    <property type="match status" value="1"/>
</dbReference>
<dbReference type="InterPro" id="IPR053073">
    <property type="entry name" value="IL11/IL27_subunit_beta"/>
</dbReference>
<dbReference type="Pfam" id="PF24031">
    <property type="entry name" value="FN3_IL27B_N"/>
    <property type="match status" value="1"/>
</dbReference>
<feature type="signal peptide" evidence="6">
    <location>
        <begin position="1"/>
        <end position="20"/>
    </location>
</feature>
<proteinExistence type="inferred from homology"/>
<dbReference type="PROSITE" id="PS50853">
    <property type="entry name" value="FN3"/>
    <property type="match status" value="1"/>
</dbReference>
<dbReference type="Gene3D" id="2.60.40.10">
    <property type="entry name" value="Immunoglobulins"/>
    <property type="match status" value="3"/>
</dbReference>
<dbReference type="AlphaFoldDB" id="A0A8T1T169"/>
<gene>
    <name evidence="9" type="primary">EBI3</name>
    <name evidence="9" type="ORF">G0U57_016259</name>
</gene>
<dbReference type="InterPro" id="IPR036179">
    <property type="entry name" value="Ig-like_dom_sf"/>
</dbReference>
<dbReference type="InterPro" id="IPR003530">
    <property type="entry name" value="Hematopoietin_rcpt_L_F3_CS"/>
</dbReference>
<comment type="caution">
    <text evidence="9">The sequence shown here is derived from an EMBL/GenBank/DDBJ whole genome shotgun (WGS) entry which is preliminary data.</text>
</comment>
<evidence type="ECO:0000256" key="4">
    <source>
        <dbReference type="ARBA" id="ARBA00023180"/>
    </source>
</evidence>
<dbReference type="Pfam" id="PF00041">
    <property type="entry name" value="fn3"/>
    <property type="match status" value="1"/>
</dbReference>
<protein>
    <submittedName>
        <fullName evidence="9">Epstein-Barr virus induced 3</fullName>
    </submittedName>
</protein>
<sequence length="312" mass="34177">MKWMVIVALVLPAWSAPCSGTAGSDGEEGLSCVQHGALGTELLLRCDAPAGAARVEWRVNGTTVAAAEDAVGGDQAQLWLRNASLAQEGEYSCHHPGTGKTLRRIRLRVGSPPEKPAIECWAVSYPQTVNCTWKLESEPRLETYFISTYRHGMGAKENECVQPGAGASSCSISDIQMFSITPYVLNVTAVNPLGATMNLFPFVVEQIIRPDPPEDLRVSPIPGASKKLLLEWQPPSSWPFPQYFPLKYLIRYAREGANSNRTIGPYEQTSFTLTGIRPRAIHHVQVAAKDFMDYGDYSAWSPLVSGTPWTQP</sequence>
<keyword evidence="5" id="KW-0393">Immunoglobulin domain</keyword>
<dbReference type="InterPro" id="IPR003961">
    <property type="entry name" value="FN3_dom"/>
</dbReference>
<reference evidence="9 10" key="1">
    <citation type="journal article" date="2020" name="G3 (Bethesda)">
        <title>Draft Genome of the Common Snapping Turtle, Chelydra serpentina, a Model for Phenotypic Plasticity in Reptiles.</title>
        <authorList>
            <person name="Das D."/>
            <person name="Singh S.K."/>
            <person name="Bierstedt J."/>
            <person name="Erickson A."/>
            <person name="Galli G.L.J."/>
            <person name="Crossley D.A. 2nd"/>
            <person name="Rhen T."/>
        </authorList>
    </citation>
    <scope>NUCLEOTIDE SEQUENCE [LARGE SCALE GENOMIC DNA]</scope>
    <source>
        <strain evidence="9">KW</strain>
    </source>
</reference>
<dbReference type="PROSITE" id="PS50835">
    <property type="entry name" value="IG_LIKE"/>
    <property type="match status" value="1"/>
</dbReference>
<dbReference type="SUPFAM" id="SSF49265">
    <property type="entry name" value="Fibronectin type III"/>
    <property type="match status" value="2"/>
</dbReference>
<dbReference type="SMART" id="SM00060">
    <property type="entry name" value="FN3"/>
    <property type="match status" value="2"/>
</dbReference>
<evidence type="ECO:0000256" key="2">
    <source>
        <dbReference type="ARBA" id="ARBA00022729"/>
    </source>
</evidence>
<organism evidence="9 10">
    <name type="scientific">Chelydra serpentina</name>
    <name type="common">Snapping turtle</name>
    <name type="synonym">Testudo serpentina</name>
    <dbReference type="NCBI Taxonomy" id="8475"/>
    <lineage>
        <taxon>Eukaryota</taxon>
        <taxon>Metazoa</taxon>
        <taxon>Chordata</taxon>
        <taxon>Craniata</taxon>
        <taxon>Vertebrata</taxon>
        <taxon>Euteleostomi</taxon>
        <taxon>Archelosauria</taxon>
        <taxon>Testudinata</taxon>
        <taxon>Testudines</taxon>
        <taxon>Cryptodira</taxon>
        <taxon>Durocryptodira</taxon>
        <taxon>Americhelydia</taxon>
        <taxon>Chelydroidea</taxon>
        <taxon>Chelydridae</taxon>
        <taxon>Chelydra</taxon>
    </lineage>
</organism>
<evidence type="ECO:0000256" key="6">
    <source>
        <dbReference type="SAM" id="SignalP"/>
    </source>
</evidence>
<dbReference type="InterPro" id="IPR013783">
    <property type="entry name" value="Ig-like_fold"/>
</dbReference>
<feature type="domain" description="Ig-like" evidence="7">
    <location>
        <begin position="12"/>
        <end position="93"/>
    </location>
</feature>
<comment type="similarity">
    <text evidence="1">Belongs to the type I cytokine receptor family. Type 3 subfamily.</text>
</comment>
<dbReference type="GO" id="GO:0004896">
    <property type="term" value="F:cytokine receptor activity"/>
    <property type="evidence" value="ECO:0007669"/>
    <property type="project" value="InterPro"/>
</dbReference>